<sequence length="69" mass="7253">MRRGANAGRRGAVWAMVPLLTVSVVVGSGGRLTSGDECCTRRLTSNLGAERAPGVMPSYRLPGLPEDEP</sequence>
<keyword evidence="3" id="KW-1185">Reference proteome</keyword>
<comment type="caution">
    <text evidence="2">The sequence shown here is derived from an EMBL/GenBank/DDBJ whole genome shotgun (WGS) entry which is preliminary data.</text>
</comment>
<reference evidence="2" key="1">
    <citation type="journal article" date="2014" name="Int. J. Syst. Evol. Microbiol.">
        <title>Complete genome sequence of Corynebacterium casei LMG S-19264T (=DSM 44701T), isolated from a smear-ripened cheese.</title>
        <authorList>
            <consortium name="US DOE Joint Genome Institute (JGI-PGF)"/>
            <person name="Walter F."/>
            <person name="Albersmeier A."/>
            <person name="Kalinowski J."/>
            <person name="Ruckert C."/>
        </authorList>
    </citation>
    <scope>NUCLEOTIDE SEQUENCE</scope>
    <source>
        <strain evidence="2">JCM 4369</strain>
    </source>
</reference>
<proteinExistence type="predicted"/>
<dbReference type="EMBL" id="BMTD01000006">
    <property type="protein sequence ID" value="GGU95829.1"/>
    <property type="molecule type" value="Genomic_DNA"/>
</dbReference>
<organism evidence="2 3">
    <name type="scientific">Streptomyces filipinensis</name>
    <dbReference type="NCBI Taxonomy" id="66887"/>
    <lineage>
        <taxon>Bacteria</taxon>
        <taxon>Bacillati</taxon>
        <taxon>Actinomycetota</taxon>
        <taxon>Actinomycetes</taxon>
        <taxon>Kitasatosporales</taxon>
        <taxon>Streptomycetaceae</taxon>
        <taxon>Streptomyces</taxon>
    </lineage>
</organism>
<gene>
    <name evidence="2" type="ORF">GCM10010260_34200</name>
</gene>
<evidence type="ECO:0000313" key="2">
    <source>
        <dbReference type="EMBL" id="GGU95829.1"/>
    </source>
</evidence>
<evidence type="ECO:0000313" key="3">
    <source>
        <dbReference type="Proteomes" id="UP000618795"/>
    </source>
</evidence>
<feature type="region of interest" description="Disordered" evidence="1">
    <location>
        <begin position="50"/>
        <end position="69"/>
    </location>
</feature>
<dbReference type="AlphaFoldDB" id="A0A918ICQ0"/>
<reference evidence="2" key="2">
    <citation type="submission" date="2020-09" db="EMBL/GenBank/DDBJ databases">
        <authorList>
            <person name="Sun Q."/>
            <person name="Ohkuma M."/>
        </authorList>
    </citation>
    <scope>NUCLEOTIDE SEQUENCE</scope>
    <source>
        <strain evidence="2">JCM 4369</strain>
    </source>
</reference>
<accession>A0A918ICQ0</accession>
<dbReference type="Proteomes" id="UP000618795">
    <property type="component" value="Unassembled WGS sequence"/>
</dbReference>
<evidence type="ECO:0000256" key="1">
    <source>
        <dbReference type="SAM" id="MobiDB-lite"/>
    </source>
</evidence>
<name>A0A918ICQ0_9ACTN</name>
<protein>
    <submittedName>
        <fullName evidence="2">Uncharacterized protein</fullName>
    </submittedName>
</protein>